<dbReference type="GO" id="GO:0005829">
    <property type="term" value="C:cytosol"/>
    <property type="evidence" value="ECO:0007669"/>
    <property type="project" value="TreeGrafter"/>
</dbReference>
<evidence type="ECO:0000256" key="5">
    <source>
        <dbReference type="ARBA" id="ARBA00022598"/>
    </source>
</evidence>
<dbReference type="EC" id="6.3.4.21" evidence="3 9"/>
<dbReference type="GO" id="GO:0004516">
    <property type="term" value="F:nicotinate phosphoribosyltransferase activity"/>
    <property type="evidence" value="ECO:0007669"/>
    <property type="project" value="UniProtKB-UniRule"/>
</dbReference>
<organism evidence="13 14">
    <name type="scientific">Desulfobulbus oligotrophicus</name>
    <dbReference type="NCBI Taxonomy" id="1909699"/>
    <lineage>
        <taxon>Bacteria</taxon>
        <taxon>Pseudomonadati</taxon>
        <taxon>Thermodesulfobacteriota</taxon>
        <taxon>Desulfobulbia</taxon>
        <taxon>Desulfobulbales</taxon>
        <taxon>Desulfobulbaceae</taxon>
        <taxon>Desulfobulbus</taxon>
    </lineage>
</organism>
<dbReference type="SUPFAM" id="SSF51690">
    <property type="entry name" value="Nicotinate/Quinolinate PRTase C-terminal domain-like"/>
    <property type="match status" value="1"/>
</dbReference>
<dbReference type="PANTHER" id="PTHR11098">
    <property type="entry name" value="NICOTINATE PHOSPHORIBOSYLTRANSFERASE"/>
    <property type="match status" value="1"/>
</dbReference>
<dbReference type="PIRSF" id="PIRSF000484">
    <property type="entry name" value="NAPRT"/>
    <property type="match status" value="1"/>
</dbReference>
<name>A0A7T6ARM6_9BACT</name>
<evidence type="ECO:0000256" key="7">
    <source>
        <dbReference type="ARBA" id="ARBA00022679"/>
    </source>
</evidence>
<dbReference type="InterPro" id="IPR041619">
    <property type="entry name" value="NAPRTase_C"/>
</dbReference>
<dbReference type="PANTHER" id="PTHR11098:SF1">
    <property type="entry name" value="NICOTINATE PHOSPHORIBOSYLTRANSFERASE"/>
    <property type="match status" value="1"/>
</dbReference>
<keyword evidence="4" id="KW-0597">Phosphoprotein</keyword>
<evidence type="ECO:0000259" key="10">
    <source>
        <dbReference type="Pfam" id="PF04095"/>
    </source>
</evidence>
<dbReference type="Pfam" id="PF17956">
    <property type="entry name" value="NAPRTase_C"/>
    <property type="match status" value="1"/>
</dbReference>
<proteinExistence type="inferred from homology"/>
<dbReference type="KEGG" id="dog:HP555_12330"/>
<comment type="pathway">
    <text evidence="1 9">Cofactor biosynthesis; NAD(+) biosynthesis; nicotinate D-ribonucleotide from nicotinate: step 1/1.</text>
</comment>
<dbReference type="GO" id="GO:0047280">
    <property type="term" value="F:nicotinamide phosphoribosyltransferase activity"/>
    <property type="evidence" value="ECO:0007669"/>
    <property type="project" value="UniProtKB-ARBA"/>
</dbReference>
<dbReference type="Pfam" id="PF04095">
    <property type="entry name" value="NAPRTase"/>
    <property type="match status" value="1"/>
</dbReference>
<keyword evidence="5 9" id="KW-0436">Ligase</keyword>
<dbReference type="InterPro" id="IPR006405">
    <property type="entry name" value="Nic_PRibTrfase_pncB"/>
</dbReference>
<dbReference type="NCBIfam" id="NF009131">
    <property type="entry name" value="PRK12484.1"/>
    <property type="match status" value="1"/>
</dbReference>
<feature type="domain" description="Nicotinate phosphoribosyltransferase C-terminal" evidence="12">
    <location>
        <begin position="356"/>
        <end position="462"/>
    </location>
</feature>
<keyword evidence="13" id="KW-0328">Glycosyltransferase</keyword>
<protein>
    <recommendedName>
        <fullName evidence="3 9">Nicotinate phosphoribosyltransferase</fullName>
        <ecNumber evidence="3 9">6.3.4.21</ecNumber>
    </recommendedName>
</protein>
<dbReference type="Gene3D" id="3.20.140.10">
    <property type="entry name" value="nicotinate phosphoribosyltransferase"/>
    <property type="match status" value="1"/>
</dbReference>
<comment type="similarity">
    <text evidence="2 9">Belongs to the NAPRTase family.</text>
</comment>
<dbReference type="SUPFAM" id="SSF54675">
    <property type="entry name" value="Nicotinate/Quinolinate PRTase N-terminal domain-like"/>
    <property type="match status" value="1"/>
</dbReference>
<dbReference type="Gene3D" id="3.20.20.70">
    <property type="entry name" value="Aldolase class I"/>
    <property type="match status" value="1"/>
</dbReference>
<evidence type="ECO:0000259" key="11">
    <source>
        <dbReference type="Pfam" id="PF17767"/>
    </source>
</evidence>
<dbReference type="InterPro" id="IPR013785">
    <property type="entry name" value="Aldolase_TIM"/>
</dbReference>
<dbReference type="InterPro" id="IPR007229">
    <property type="entry name" value="Nic_PRibTrfase-Fam"/>
</dbReference>
<dbReference type="Proteomes" id="UP000596092">
    <property type="component" value="Chromosome"/>
</dbReference>
<dbReference type="InterPro" id="IPR040727">
    <property type="entry name" value="NAPRTase_N"/>
</dbReference>
<dbReference type="UniPathway" id="UPA00253">
    <property type="reaction ID" value="UER00457"/>
</dbReference>
<accession>A0A7T6ARM6</accession>
<dbReference type="GO" id="GO:0034355">
    <property type="term" value="P:NAD+ biosynthetic process via the salvage pathway"/>
    <property type="evidence" value="ECO:0007669"/>
    <property type="project" value="TreeGrafter"/>
</dbReference>
<dbReference type="FunFam" id="3.20.20.70:FF:000076">
    <property type="entry name" value="Nicotinate phosphoribosyltransferase"/>
    <property type="match status" value="1"/>
</dbReference>
<evidence type="ECO:0000313" key="14">
    <source>
        <dbReference type="Proteomes" id="UP000596092"/>
    </source>
</evidence>
<comment type="catalytic activity">
    <reaction evidence="8 9">
        <text>5-phospho-alpha-D-ribose 1-diphosphate + nicotinate + ATP + H2O = nicotinate beta-D-ribonucleotide + ADP + phosphate + diphosphate</text>
        <dbReference type="Rhea" id="RHEA:36163"/>
        <dbReference type="ChEBI" id="CHEBI:15377"/>
        <dbReference type="ChEBI" id="CHEBI:30616"/>
        <dbReference type="ChEBI" id="CHEBI:32544"/>
        <dbReference type="ChEBI" id="CHEBI:33019"/>
        <dbReference type="ChEBI" id="CHEBI:43474"/>
        <dbReference type="ChEBI" id="CHEBI:57502"/>
        <dbReference type="ChEBI" id="CHEBI:58017"/>
        <dbReference type="ChEBI" id="CHEBI:456216"/>
        <dbReference type="EC" id="6.3.4.21"/>
    </reaction>
</comment>
<evidence type="ECO:0000256" key="1">
    <source>
        <dbReference type="ARBA" id="ARBA00004952"/>
    </source>
</evidence>
<evidence type="ECO:0000313" key="13">
    <source>
        <dbReference type="EMBL" id="QQG67043.1"/>
    </source>
</evidence>
<dbReference type="RefSeq" id="WP_199264563.1">
    <property type="nucleotide sequence ID" value="NZ_CP054140.1"/>
</dbReference>
<comment type="function">
    <text evidence="9">Catalyzes the first step in the biosynthesis of NAD from nicotinic acid, the ATP-dependent synthesis of beta-nicotinate D-ribonucleotide from nicotinate and 5-phospho-D-ribose 1-phosphate.</text>
</comment>
<dbReference type="EMBL" id="CP054140">
    <property type="protein sequence ID" value="QQG67043.1"/>
    <property type="molecule type" value="Genomic_DNA"/>
</dbReference>
<evidence type="ECO:0000256" key="4">
    <source>
        <dbReference type="ARBA" id="ARBA00022553"/>
    </source>
</evidence>
<evidence type="ECO:0000256" key="9">
    <source>
        <dbReference type="RuleBase" id="RU365100"/>
    </source>
</evidence>
<dbReference type="InterPro" id="IPR036068">
    <property type="entry name" value="Nicotinate_pribotase-like_C"/>
</dbReference>
<comment type="PTM">
    <text evidence="9">Transiently phosphorylated on a His residue during the reaction cycle. Phosphorylation strongly increases the affinity for substrates and increases the rate of nicotinate D-ribonucleotide production. Dephosphorylation regenerates the low-affinity form of the enzyme, leading to product release.</text>
</comment>
<reference evidence="13 14" key="1">
    <citation type="submission" date="2020-05" db="EMBL/GenBank/DDBJ databases">
        <title>Complete genome of Desulfobulbus oligotrophicus.</title>
        <authorList>
            <person name="Podar M."/>
        </authorList>
    </citation>
    <scope>NUCLEOTIDE SEQUENCE [LARGE SCALE GENOMIC DNA]</scope>
    <source>
        <strain evidence="13 14">Prop6</strain>
    </source>
</reference>
<sequence length="477" mass="52035">MHPPYLLTDLYELTMQAGYLEHDMAGKPAVFDLYFRTNPFAGGYAVFAGLEPALAYLKDLRCSPAEIDYLQGLGLFNDRFFDYLRSFRFRGTVVAPPEGTVVFANEPLLTATGTLAEVQLVETVLLNIINFQTLVATKAARICHAAGDGEVIEFGLRRAQGPDGGLSASRAACIGGAKGTSNVLAGMRFDLPVRGTHAHSWVQSFPDELTAFRAYAGVFPDSSVLLVDTYDTLKSGLPNAITVARELREQGHELRAIRLDSGDLAYLSRQARQMLDAAGFANVRILASNELDEQVIASIREEGGRIDIYGVGTKLATAAGVGGVALGGVYKLVAIDGRPKMKVTSDPAKATLPGYKQLLRAVAPDGGYVQDVVCLQEDTLSAGATVFDPFNPMRQTRLPADIRLVDLRQTVLQDGQRTMEPEPLAAMAERCRRDLALLPQGCRRFINPHHYKVSISSRLKELRCQLIEKVTSEKEKQ</sequence>
<feature type="domain" description="Nicotinate phosphoribosyltransferase N-terminal" evidence="11">
    <location>
        <begin position="6"/>
        <end position="130"/>
    </location>
</feature>
<dbReference type="AlphaFoldDB" id="A0A7T6ARM6"/>
<evidence type="ECO:0000256" key="8">
    <source>
        <dbReference type="ARBA" id="ARBA00048668"/>
    </source>
</evidence>
<keyword evidence="14" id="KW-1185">Reference proteome</keyword>
<dbReference type="Pfam" id="PF17767">
    <property type="entry name" value="NAPRTase_N"/>
    <property type="match status" value="1"/>
</dbReference>
<gene>
    <name evidence="13" type="ORF">HP555_12330</name>
</gene>
<feature type="domain" description="Nicotinate/nicotinamide phosphoribosyltransferase" evidence="10">
    <location>
        <begin position="152"/>
        <end position="351"/>
    </location>
</feature>
<dbReference type="CDD" id="cd01570">
    <property type="entry name" value="NAPRTase_A"/>
    <property type="match status" value="1"/>
</dbReference>
<dbReference type="NCBIfam" id="NF006695">
    <property type="entry name" value="PRK09243.1-2"/>
    <property type="match status" value="1"/>
</dbReference>
<evidence type="ECO:0000256" key="3">
    <source>
        <dbReference type="ARBA" id="ARBA00013236"/>
    </source>
</evidence>
<evidence type="ECO:0000256" key="6">
    <source>
        <dbReference type="ARBA" id="ARBA00022642"/>
    </source>
</evidence>
<keyword evidence="6 9" id="KW-0662">Pyridine nucleotide biosynthesis</keyword>
<keyword evidence="7 9" id="KW-0808">Transferase</keyword>
<evidence type="ECO:0000259" key="12">
    <source>
        <dbReference type="Pfam" id="PF17956"/>
    </source>
</evidence>
<evidence type="ECO:0000256" key="2">
    <source>
        <dbReference type="ARBA" id="ARBA00010897"/>
    </source>
</evidence>
<dbReference type="NCBIfam" id="TIGR01513">
    <property type="entry name" value="NAPRTase_put"/>
    <property type="match status" value="1"/>
</dbReference>
<dbReference type="InterPro" id="IPR041525">
    <property type="entry name" value="N/Namide_PRibTrfase"/>
</dbReference>